<sequence length="188" mass="20376">MRKDLLDFFSEPAPVVARGLIGAYLAIHGVGGRIVETEAYDHADPASHSHRGRTLRNRAMFGPVAHAYVYRSYGIHWCLNFVCDAKVPGSAVLIRALEPLDGIDTMAARRGTRAPALLCSGPGRLAQALGIDAQWDGCPLDTQSITLCLPDAAHAVASGRRIGLSKGVETPWRFTLRDSLFLSRRSGR</sequence>
<evidence type="ECO:0000256" key="5">
    <source>
        <dbReference type="HAMAP-Rule" id="MF_00527"/>
    </source>
</evidence>
<dbReference type="SUPFAM" id="SSF50486">
    <property type="entry name" value="FMT C-terminal domain-like"/>
    <property type="match status" value="1"/>
</dbReference>
<keyword evidence="3 5" id="KW-0378">Hydrolase</keyword>
<dbReference type="CDD" id="cd00540">
    <property type="entry name" value="AAG"/>
    <property type="match status" value="1"/>
</dbReference>
<protein>
    <recommendedName>
        <fullName evidence="5">Putative 3-methyladenine DNA glycosylase</fullName>
        <ecNumber evidence="5">3.2.2.-</ecNumber>
    </recommendedName>
</protein>
<evidence type="ECO:0000313" key="6">
    <source>
        <dbReference type="EMBL" id="BAT27358.1"/>
    </source>
</evidence>
<proteinExistence type="inferred from homology"/>
<dbReference type="InterPro" id="IPR003180">
    <property type="entry name" value="MPG"/>
</dbReference>
<dbReference type="GO" id="GO:0006284">
    <property type="term" value="P:base-excision repair"/>
    <property type="evidence" value="ECO:0007669"/>
    <property type="project" value="InterPro"/>
</dbReference>
<dbReference type="HAMAP" id="MF_00527">
    <property type="entry name" value="3MGH"/>
    <property type="match status" value="1"/>
</dbReference>
<dbReference type="EC" id="3.2.2.-" evidence="5"/>
<evidence type="ECO:0000256" key="4">
    <source>
        <dbReference type="ARBA" id="ARBA00023204"/>
    </source>
</evidence>
<dbReference type="EMBL" id="LC066375">
    <property type="protein sequence ID" value="BAT27358.1"/>
    <property type="molecule type" value="Genomic_DNA"/>
</dbReference>
<dbReference type="GO" id="GO:0003905">
    <property type="term" value="F:alkylbase DNA N-glycosylase activity"/>
    <property type="evidence" value="ECO:0007669"/>
    <property type="project" value="InterPro"/>
</dbReference>
<dbReference type="OrthoDB" id="9794313at2"/>
<organism evidence="6">
    <name type="scientific">Aureimonas frigidaquae</name>
    <dbReference type="NCBI Taxonomy" id="424757"/>
    <lineage>
        <taxon>Bacteria</taxon>
        <taxon>Pseudomonadati</taxon>
        <taxon>Pseudomonadota</taxon>
        <taxon>Alphaproteobacteria</taxon>
        <taxon>Hyphomicrobiales</taxon>
        <taxon>Aurantimonadaceae</taxon>
        <taxon>Aureimonas</taxon>
    </lineage>
</organism>
<evidence type="ECO:0000256" key="1">
    <source>
        <dbReference type="ARBA" id="ARBA00009232"/>
    </source>
</evidence>
<evidence type="ECO:0000256" key="2">
    <source>
        <dbReference type="ARBA" id="ARBA00022763"/>
    </source>
</evidence>
<dbReference type="NCBIfam" id="TIGR00567">
    <property type="entry name" value="3mg"/>
    <property type="match status" value="1"/>
</dbReference>
<keyword evidence="2 5" id="KW-0227">DNA damage</keyword>
<evidence type="ECO:0000256" key="3">
    <source>
        <dbReference type="ARBA" id="ARBA00022801"/>
    </source>
</evidence>
<dbReference type="RefSeq" id="WP_062228426.1">
    <property type="nucleotide sequence ID" value="NZ_BBWR01000012.1"/>
</dbReference>
<accession>A0A0P0Z148</accession>
<dbReference type="InterPro" id="IPR011034">
    <property type="entry name" value="Formyl_transferase-like_C_sf"/>
</dbReference>
<dbReference type="AlphaFoldDB" id="A0A0P0Z148"/>
<dbReference type="InterPro" id="IPR036995">
    <property type="entry name" value="MPG_sf"/>
</dbReference>
<dbReference type="NCBIfam" id="NF002003">
    <property type="entry name" value="PRK00802.1-3"/>
    <property type="match status" value="1"/>
</dbReference>
<dbReference type="PANTHER" id="PTHR10429">
    <property type="entry name" value="DNA-3-METHYLADENINE GLYCOSYLASE"/>
    <property type="match status" value="1"/>
</dbReference>
<dbReference type="Pfam" id="PF02245">
    <property type="entry name" value="Pur_DNA_glyco"/>
    <property type="match status" value="1"/>
</dbReference>
<reference evidence="6" key="1">
    <citation type="journal article" date="2015" name="Proc. Natl. Acad. Sci. U.S.A.">
        <title>Bacterial clade with the ribosomal RNA operon on a small plasmid rather than the chromosome.</title>
        <authorList>
            <person name="Anda M."/>
            <person name="Ohtsubo Y."/>
            <person name="Okubo T."/>
            <person name="Sugawara M."/>
            <person name="Nagata Y."/>
            <person name="Tsuda M."/>
            <person name="Minamisawa K."/>
            <person name="Mitsui H."/>
        </authorList>
    </citation>
    <scope>NUCLEOTIDE SEQUENCE</scope>
    <source>
        <strain evidence="6">JCM 14755</strain>
    </source>
</reference>
<dbReference type="Gene3D" id="3.10.300.10">
    <property type="entry name" value="Methylpurine-DNA glycosylase (MPG)"/>
    <property type="match status" value="1"/>
</dbReference>
<name>A0A0P0Z148_9HYPH</name>
<keyword evidence="4 5" id="KW-0234">DNA repair</keyword>
<dbReference type="PANTHER" id="PTHR10429:SF0">
    <property type="entry name" value="DNA-3-METHYLADENINE GLYCOSYLASE"/>
    <property type="match status" value="1"/>
</dbReference>
<comment type="similarity">
    <text evidence="1 5">Belongs to the DNA glycosylase MPG family.</text>
</comment>
<dbReference type="GO" id="GO:0003677">
    <property type="term" value="F:DNA binding"/>
    <property type="evidence" value="ECO:0007669"/>
    <property type="project" value="InterPro"/>
</dbReference>